<keyword evidence="2" id="KW-0472">Membrane</keyword>
<dbReference type="RefSeq" id="XP_062688897.1">
    <property type="nucleotide sequence ID" value="XM_062834142.1"/>
</dbReference>
<keyword evidence="2" id="KW-0812">Transmembrane</keyword>
<evidence type="ECO:0000256" key="2">
    <source>
        <dbReference type="SAM" id="Phobius"/>
    </source>
</evidence>
<evidence type="ECO:0000313" key="3">
    <source>
        <dbReference type="EMBL" id="KAK3486134.1"/>
    </source>
</evidence>
<keyword evidence="4" id="KW-1185">Reference proteome</keyword>
<dbReference type="GeneID" id="87871764"/>
<protein>
    <submittedName>
        <fullName evidence="3">Uncharacterized protein</fullName>
    </submittedName>
</protein>
<reference evidence="3 4" key="1">
    <citation type="journal article" date="2023" name="Mol. Phylogenet. Evol.">
        <title>Genome-scale phylogeny and comparative genomics of the fungal order Sordariales.</title>
        <authorList>
            <person name="Hensen N."/>
            <person name="Bonometti L."/>
            <person name="Westerberg I."/>
            <person name="Brannstrom I.O."/>
            <person name="Guillou S."/>
            <person name="Cros-Aarteil S."/>
            <person name="Calhoun S."/>
            <person name="Haridas S."/>
            <person name="Kuo A."/>
            <person name="Mondo S."/>
            <person name="Pangilinan J."/>
            <person name="Riley R."/>
            <person name="LaButti K."/>
            <person name="Andreopoulos B."/>
            <person name="Lipzen A."/>
            <person name="Chen C."/>
            <person name="Yan M."/>
            <person name="Daum C."/>
            <person name="Ng V."/>
            <person name="Clum A."/>
            <person name="Steindorff A."/>
            <person name="Ohm R.A."/>
            <person name="Martin F."/>
            <person name="Silar P."/>
            <person name="Natvig D.O."/>
            <person name="Lalanne C."/>
            <person name="Gautier V."/>
            <person name="Ament-Velasquez S.L."/>
            <person name="Kruys A."/>
            <person name="Hutchinson M.I."/>
            <person name="Powell A.J."/>
            <person name="Barry K."/>
            <person name="Miller A.N."/>
            <person name="Grigoriev I.V."/>
            <person name="Debuchy R."/>
            <person name="Gladieux P."/>
            <person name="Hiltunen Thoren M."/>
            <person name="Johannesson H."/>
        </authorList>
    </citation>
    <scope>NUCLEOTIDE SEQUENCE [LARGE SCALE GENOMIC DNA]</scope>
    <source>
        <strain evidence="3 4">FGSC 10403</strain>
    </source>
</reference>
<name>A0AAJ0HZW6_9PEZI</name>
<dbReference type="EMBL" id="JAULSX010000009">
    <property type="protein sequence ID" value="KAK3486134.1"/>
    <property type="molecule type" value="Genomic_DNA"/>
</dbReference>
<proteinExistence type="predicted"/>
<dbReference type="AlphaFoldDB" id="A0AAJ0HZW6"/>
<organism evidence="3 4">
    <name type="scientific">Neurospora hispaniola</name>
    <dbReference type="NCBI Taxonomy" id="588809"/>
    <lineage>
        <taxon>Eukaryota</taxon>
        <taxon>Fungi</taxon>
        <taxon>Dikarya</taxon>
        <taxon>Ascomycota</taxon>
        <taxon>Pezizomycotina</taxon>
        <taxon>Sordariomycetes</taxon>
        <taxon>Sordariomycetidae</taxon>
        <taxon>Sordariales</taxon>
        <taxon>Sordariaceae</taxon>
        <taxon>Neurospora</taxon>
    </lineage>
</organism>
<dbReference type="Proteomes" id="UP001285908">
    <property type="component" value="Unassembled WGS sequence"/>
</dbReference>
<comment type="caution">
    <text evidence="3">The sequence shown here is derived from an EMBL/GenBank/DDBJ whole genome shotgun (WGS) entry which is preliminary data.</text>
</comment>
<evidence type="ECO:0000313" key="4">
    <source>
        <dbReference type="Proteomes" id="UP001285908"/>
    </source>
</evidence>
<evidence type="ECO:0000256" key="1">
    <source>
        <dbReference type="SAM" id="MobiDB-lite"/>
    </source>
</evidence>
<accession>A0AAJ0HZW6</accession>
<feature type="region of interest" description="Disordered" evidence="1">
    <location>
        <begin position="74"/>
        <end position="93"/>
    </location>
</feature>
<feature type="transmembrane region" description="Helical" evidence="2">
    <location>
        <begin position="6"/>
        <end position="31"/>
    </location>
</feature>
<sequence>MLGPAIASPFLLAVNSFLLLASFFLISSFSFSRYTCRVVPAQHSPFRSSSLQRALTLISVLITLDVLSWLQQEPDFTGPEDKLGTTMNAGSYR</sequence>
<keyword evidence="2" id="KW-1133">Transmembrane helix</keyword>
<gene>
    <name evidence="3" type="ORF">B0T23DRAFT_246653</name>
</gene>